<organism evidence="1 2">
    <name type="scientific">Cichorium intybus</name>
    <name type="common">Chicory</name>
    <dbReference type="NCBI Taxonomy" id="13427"/>
    <lineage>
        <taxon>Eukaryota</taxon>
        <taxon>Viridiplantae</taxon>
        <taxon>Streptophyta</taxon>
        <taxon>Embryophyta</taxon>
        <taxon>Tracheophyta</taxon>
        <taxon>Spermatophyta</taxon>
        <taxon>Magnoliopsida</taxon>
        <taxon>eudicotyledons</taxon>
        <taxon>Gunneridae</taxon>
        <taxon>Pentapetalae</taxon>
        <taxon>asterids</taxon>
        <taxon>campanulids</taxon>
        <taxon>Asterales</taxon>
        <taxon>Asteraceae</taxon>
        <taxon>Cichorioideae</taxon>
        <taxon>Cichorieae</taxon>
        <taxon>Cichoriinae</taxon>
        <taxon>Cichorium</taxon>
    </lineage>
</organism>
<name>A0ACB9D1W5_CICIN</name>
<gene>
    <name evidence="1" type="ORF">L2E82_31055</name>
</gene>
<sequence>MGVAVLFGVCLDVDFLCVEKSFLDSFDRFFTLLTWANLDVLVLEWVLCGFASRPGLPSRREGACVVLLLVGHWYVTQIITTNDGGQYYWSREEYVRLDRNPIPGQGLVMTKGSVDLILPLKSLNTSRFQSIAHSDKRSHICHTNLANIMKYN</sequence>
<evidence type="ECO:0000313" key="2">
    <source>
        <dbReference type="Proteomes" id="UP001055811"/>
    </source>
</evidence>
<proteinExistence type="predicted"/>
<dbReference type="Proteomes" id="UP001055811">
    <property type="component" value="Linkage Group LG05"/>
</dbReference>
<reference evidence="1 2" key="2">
    <citation type="journal article" date="2022" name="Mol. Ecol. Resour.">
        <title>The genomes of chicory, endive, great burdock and yacon provide insights into Asteraceae paleo-polyploidization history and plant inulin production.</title>
        <authorList>
            <person name="Fan W."/>
            <person name="Wang S."/>
            <person name="Wang H."/>
            <person name="Wang A."/>
            <person name="Jiang F."/>
            <person name="Liu H."/>
            <person name="Zhao H."/>
            <person name="Xu D."/>
            <person name="Zhang Y."/>
        </authorList>
    </citation>
    <scope>NUCLEOTIDE SEQUENCE [LARGE SCALE GENOMIC DNA]</scope>
    <source>
        <strain evidence="2">cv. Punajuju</strain>
        <tissue evidence="1">Leaves</tissue>
    </source>
</reference>
<dbReference type="EMBL" id="CM042013">
    <property type="protein sequence ID" value="KAI3740587.1"/>
    <property type="molecule type" value="Genomic_DNA"/>
</dbReference>
<comment type="caution">
    <text evidence="1">The sequence shown here is derived from an EMBL/GenBank/DDBJ whole genome shotgun (WGS) entry which is preliminary data.</text>
</comment>
<evidence type="ECO:0000313" key="1">
    <source>
        <dbReference type="EMBL" id="KAI3740587.1"/>
    </source>
</evidence>
<reference evidence="2" key="1">
    <citation type="journal article" date="2022" name="Mol. Ecol. Resour.">
        <title>The genomes of chicory, endive, great burdock and yacon provide insights into Asteraceae palaeo-polyploidization history and plant inulin production.</title>
        <authorList>
            <person name="Fan W."/>
            <person name="Wang S."/>
            <person name="Wang H."/>
            <person name="Wang A."/>
            <person name="Jiang F."/>
            <person name="Liu H."/>
            <person name="Zhao H."/>
            <person name="Xu D."/>
            <person name="Zhang Y."/>
        </authorList>
    </citation>
    <scope>NUCLEOTIDE SEQUENCE [LARGE SCALE GENOMIC DNA]</scope>
    <source>
        <strain evidence="2">cv. Punajuju</strain>
    </source>
</reference>
<protein>
    <submittedName>
        <fullName evidence="1">Uncharacterized protein</fullName>
    </submittedName>
</protein>
<accession>A0ACB9D1W5</accession>
<keyword evidence="2" id="KW-1185">Reference proteome</keyword>